<comment type="pathway">
    <text evidence="1 8">Amine and polyamine biosynthesis; ectoine biosynthesis; L-ectoine from L-aspartate 4-semialdehyde: step 3/3.</text>
</comment>
<evidence type="ECO:0000313" key="9">
    <source>
        <dbReference type="EMBL" id="KPQ10667.1"/>
    </source>
</evidence>
<reference evidence="10 12" key="2">
    <citation type="submission" date="2016-08" db="EMBL/GenBank/DDBJ databases">
        <authorList>
            <person name="Varghese N."/>
            <person name="Submissions Spin"/>
        </authorList>
    </citation>
    <scope>NUCLEOTIDE SEQUENCE [LARGE SCALE GENOMIC DNA]</scope>
    <source>
        <strain evidence="10 12">HL-109</strain>
    </source>
</reference>
<dbReference type="HAMAP" id="MF_01255">
    <property type="entry name" value="Ectoine_synth"/>
    <property type="match status" value="1"/>
</dbReference>
<dbReference type="InterPro" id="IPR010462">
    <property type="entry name" value="Ectoine_synth"/>
</dbReference>
<evidence type="ECO:0000256" key="5">
    <source>
        <dbReference type="ARBA" id="ARBA00023239"/>
    </source>
</evidence>
<reference evidence="9 11" key="1">
    <citation type="submission" date="2015-09" db="EMBL/GenBank/DDBJ databases">
        <title>Identification and resolution of microdiversity through metagenomic sequencing of parallel consortia.</title>
        <authorList>
            <person name="Nelson W.C."/>
            <person name="Romine M.F."/>
            <person name="Lindemann S.R."/>
        </authorList>
    </citation>
    <scope>NUCLEOTIDE SEQUENCE [LARGE SCALE GENOMIC DNA]</scope>
    <source>
        <strain evidence="9">HL-109</strain>
    </source>
</reference>
<evidence type="ECO:0000256" key="7">
    <source>
        <dbReference type="ARBA" id="ARBA00048714"/>
    </source>
</evidence>
<keyword evidence="12" id="KW-1185">Reference proteome</keyword>
<dbReference type="GO" id="GO:0033990">
    <property type="term" value="F:ectoine synthase activity"/>
    <property type="evidence" value="ECO:0007669"/>
    <property type="project" value="UniProtKB-EC"/>
</dbReference>
<dbReference type="SUPFAM" id="SSF51182">
    <property type="entry name" value="RmlC-like cupins"/>
    <property type="match status" value="1"/>
</dbReference>
<gene>
    <name evidence="8 9" type="primary">ectC</name>
    <name evidence="10" type="ORF">GA0071312_0857</name>
    <name evidence="9" type="ORF">HLUCCO17_10510</name>
</gene>
<dbReference type="PANTHER" id="PTHR39289">
    <property type="match status" value="1"/>
</dbReference>
<dbReference type="RefSeq" id="WP_074443735.1">
    <property type="nucleotide sequence ID" value="NZ_FMBM01000001.1"/>
</dbReference>
<proteinExistence type="inferred from homology"/>
<dbReference type="EC" id="4.2.1.108" evidence="3 8"/>
<dbReference type="Proteomes" id="UP000182800">
    <property type="component" value="Unassembled WGS sequence"/>
</dbReference>
<dbReference type="EMBL" id="LJSX01000014">
    <property type="protein sequence ID" value="KPQ10667.1"/>
    <property type="molecule type" value="Genomic_DNA"/>
</dbReference>
<evidence type="ECO:0000256" key="1">
    <source>
        <dbReference type="ARBA" id="ARBA00005181"/>
    </source>
</evidence>
<evidence type="ECO:0000256" key="4">
    <source>
        <dbReference type="ARBA" id="ARBA00019707"/>
    </source>
</evidence>
<protein>
    <recommendedName>
        <fullName evidence="4 8">L-ectoine synthase</fullName>
        <ecNumber evidence="3 8">4.2.1.108</ecNumber>
    </recommendedName>
    <alternativeName>
        <fullName evidence="6 8">N-acetyldiaminobutyrate dehydratase</fullName>
    </alternativeName>
</protein>
<evidence type="ECO:0000313" key="12">
    <source>
        <dbReference type="Proteomes" id="UP000182800"/>
    </source>
</evidence>
<dbReference type="NCBIfam" id="NF009806">
    <property type="entry name" value="PRK13290.1"/>
    <property type="match status" value="1"/>
</dbReference>
<comment type="function">
    <text evidence="8">Catalyzes the circularization of gamma-N-acetyl-alpha,gamma-diaminobutyric acid (ADABA) to ectoine (1,4,5,6-tetrahydro-2-methyl-4-pyrimidine carboxylic acid), which is an excellent osmoprotectant.</text>
</comment>
<dbReference type="STRING" id="1653334.GA0071312_0857"/>
<dbReference type="PANTHER" id="PTHR39289:SF1">
    <property type="entry name" value="L-ECTOINE SYNTHASE"/>
    <property type="match status" value="1"/>
</dbReference>
<dbReference type="AlphaFoldDB" id="A0A0P7X6M7"/>
<comment type="similarity">
    <text evidence="2 8">Belongs to the ectoine synthase family.</text>
</comment>
<dbReference type="Pfam" id="PF06339">
    <property type="entry name" value="Ectoine_synth"/>
    <property type="match status" value="1"/>
</dbReference>
<evidence type="ECO:0000256" key="8">
    <source>
        <dbReference type="HAMAP-Rule" id="MF_01255"/>
    </source>
</evidence>
<evidence type="ECO:0000313" key="11">
    <source>
        <dbReference type="Proteomes" id="UP000050497"/>
    </source>
</evidence>
<dbReference type="UniPathway" id="UPA00067">
    <property type="reaction ID" value="UER00123"/>
</dbReference>
<dbReference type="OrthoDB" id="9801830at2"/>
<comment type="catalytic activity">
    <reaction evidence="7 8">
        <text>(2S)-4-acetamido-2-aminobutanoate = L-ectoine + H2O</text>
        <dbReference type="Rhea" id="RHEA:17281"/>
        <dbReference type="ChEBI" id="CHEBI:15377"/>
        <dbReference type="ChEBI" id="CHEBI:58515"/>
        <dbReference type="ChEBI" id="CHEBI:58929"/>
        <dbReference type="EC" id="4.2.1.108"/>
    </reaction>
</comment>
<dbReference type="PATRIC" id="fig|1653334.4.peg.3433"/>
<keyword evidence="5 8" id="KW-0456">Lyase</keyword>
<name>A0A0P7X6M7_9HYPH</name>
<evidence type="ECO:0000313" key="10">
    <source>
        <dbReference type="EMBL" id="SCC79405.1"/>
    </source>
</evidence>
<dbReference type="Proteomes" id="UP000050497">
    <property type="component" value="Unassembled WGS sequence"/>
</dbReference>
<dbReference type="EMBL" id="FMBM01000001">
    <property type="protein sequence ID" value="SCC79405.1"/>
    <property type="molecule type" value="Genomic_DNA"/>
</dbReference>
<comment type="caution">
    <text evidence="9">The sequence shown here is derived from an EMBL/GenBank/DDBJ whole genome shotgun (WGS) entry which is preliminary data.</text>
</comment>
<evidence type="ECO:0000256" key="3">
    <source>
        <dbReference type="ARBA" id="ARBA00013192"/>
    </source>
</evidence>
<dbReference type="InterPro" id="IPR014710">
    <property type="entry name" value="RmlC-like_jellyroll"/>
</dbReference>
<dbReference type="Gene3D" id="2.60.120.10">
    <property type="entry name" value="Jelly Rolls"/>
    <property type="match status" value="1"/>
</dbReference>
<accession>A0A0P7X6M7</accession>
<organism evidence="9 11">
    <name type="scientific">Saliniramus fredricksonii</name>
    <dbReference type="NCBI Taxonomy" id="1653334"/>
    <lineage>
        <taxon>Bacteria</taxon>
        <taxon>Pseudomonadati</taxon>
        <taxon>Pseudomonadota</taxon>
        <taxon>Alphaproteobacteria</taxon>
        <taxon>Hyphomicrobiales</taxon>
        <taxon>Salinarimonadaceae</taxon>
        <taxon>Saliniramus</taxon>
    </lineage>
</organism>
<evidence type="ECO:0000256" key="6">
    <source>
        <dbReference type="ARBA" id="ARBA00033271"/>
    </source>
</evidence>
<dbReference type="GO" id="GO:0019491">
    <property type="term" value="P:ectoine biosynthetic process"/>
    <property type="evidence" value="ECO:0007669"/>
    <property type="project" value="UniProtKB-UniRule"/>
</dbReference>
<evidence type="ECO:0000256" key="2">
    <source>
        <dbReference type="ARBA" id="ARBA00009637"/>
    </source>
</evidence>
<dbReference type="InterPro" id="IPR011051">
    <property type="entry name" value="RmlC_Cupin_sf"/>
</dbReference>
<sequence length="134" mass="15197">MIIRSLNEITDTDRDVKGALGTWRSKRLILEDDNVGFSLHETTVYPGTVTDLWYKNHYEAVLCVEGECEVANRDTGEVHMIRPGDMYLLDKHDRHTLRPKTLFRAICVFNPPVTGREDHDADGAYPAPKTLAKA</sequence>
<dbReference type="CDD" id="cd06978">
    <property type="entry name" value="cupin_EctC"/>
    <property type="match status" value="1"/>
</dbReference>